<evidence type="ECO:0000313" key="2">
    <source>
        <dbReference type="Proteomes" id="UP000229056"/>
    </source>
</evidence>
<protein>
    <submittedName>
        <fullName evidence="1">Uncharacterized protein</fullName>
    </submittedName>
</protein>
<proteinExistence type="predicted"/>
<name>A0A2H0W5D4_9BACT</name>
<reference evidence="2" key="1">
    <citation type="submission" date="2017-09" db="EMBL/GenBank/DDBJ databases">
        <title>Depth-based differentiation of microbial function through sediment-hosted aquifers and enrichment of novel symbionts in the deep terrestrial subsurface.</title>
        <authorList>
            <person name="Probst A.J."/>
            <person name="Ladd B."/>
            <person name="Jarett J.K."/>
            <person name="Geller-Mcgrath D.E."/>
            <person name="Sieber C.M.K."/>
            <person name="Emerson J.B."/>
            <person name="Anantharaman K."/>
            <person name="Thomas B.C."/>
            <person name="Malmstrom R."/>
            <person name="Stieglmeier M."/>
            <person name="Klingl A."/>
            <person name="Woyke T."/>
            <person name="Ryan C.M."/>
            <person name="Banfield J.F."/>
        </authorList>
    </citation>
    <scope>NUCLEOTIDE SEQUENCE [LARGE SCALE GENOMIC DNA]</scope>
</reference>
<gene>
    <name evidence="1" type="ORF">COT80_00340</name>
</gene>
<dbReference type="Proteomes" id="UP000229056">
    <property type="component" value="Unassembled WGS sequence"/>
</dbReference>
<dbReference type="EMBL" id="PEZY01000002">
    <property type="protein sequence ID" value="PIS06555.1"/>
    <property type="molecule type" value="Genomic_DNA"/>
</dbReference>
<accession>A0A2H0W5D4</accession>
<sequence length="71" mass="7971">MIITRHKIEIESGPACLLVYYVNKGDQKIEVGRTFWSDLFSVLGAVNEYENGLLAALKFAFGETETIIMSE</sequence>
<comment type="caution">
    <text evidence="1">The sequence shown here is derived from an EMBL/GenBank/DDBJ whole genome shotgun (WGS) entry which is preliminary data.</text>
</comment>
<organism evidence="1 2">
    <name type="scientific">Candidatus Buchananbacteria bacterium CG10_big_fil_rev_8_21_14_0_10_33_19</name>
    <dbReference type="NCBI Taxonomy" id="1974525"/>
    <lineage>
        <taxon>Bacteria</taxon>
        <taxon>Candidatus Buchananiibacteriota</taxon>
    </lineage>
</organism>
<dbReference type="AlphaFoldDB" id="A0A2H0W5D4"/>
<evidence type="ECO:0000313" key="1">
    <source>
        <dbReference type="EMBL" id="PIS06555.1"/>
    </source>
</evidence>